<keyword evidence="2" id="KW-0560">Oxidoreductase</keyword>
<dbReference type="KEGG" id="moc:BB934_31450"/>
<keyword evidence="6" id="KW-0614">Plasmid</keyword>
<geneLocation type="plasmid" evidence="6">
    <name>unnamed1</name>
</geneLocation>
<proteinExistence type="inferred from homology"/>
<dbReference type="SUPFAM" id="SSF51735">
    <property type="entry name" value="NAD(P)-binding Rossmann-fold domains"/>
    <property type="match status" value="1"/>
</dbReference>
<dbReference type="PANTHER" id="PTHR43086:SF3">
    <property type="entry name" value="NADP-DEPENDENT 3-HYDROXY ACID DEHYDROGENASE YDFG"/>
    <property type="match status" value="1"/>
</dbReference>
<feature type="domain" description="Ketoreductase" evidence="5">
    <location>
        <begin position="8"/>
        <end position="188"/>
    </location>
</feature>
<dbReference type="InterPro" id="IPR057326">
    <property type="entry name" value="KR_dom"/>
</dbReference>
<reference evidence="6" key="1">
    <citation type="submission" date="2016-07" db="EMBL/GenBank/DDBJ databases">
        <title>Microvirga ossetica sp. nov. a new species of rhizobia isolated from root nodules of the legume species Vicia alpestris Steven originated from North Ossetia region in the Caucasus.</title>
        <authorList>
            <person name="Safronova V.I."/>
            <person name="Kuznetsova I.G."/>
            <person name="Sazanova A.L."/>
            <person name="Belimov A."/>
            <person name="Andronov E."/>
            <person name="Osledkin Y.S."/>
            <person name="Onishchuk O.P."/>
            <person name="Kurchak O.N."/>
            <person name="Shaposhnikov A.I."/>
            <person name="Willems A."/>
            <person name="Tikhonovich I.A."/>
        </authorList>
    </citation>
    <scope>NUCLEOTIDE SEQUENCE [LARGE SCALE GENOMIC DNA]</scope>
    <source>
        <strain evidence="6">V5/3M</strain>
        <plasmid evidence="6">unnamed1</plasmid>
    </source>
</reference>
<feature type="region of interest" description="Disordered" evidence="4">
    <location>
        <begin position="262"/>
        <end position="282"/>
    </location>
</feature>
<dbReference type="EMBL" id="CP016617">
    <property type="protein sequence ID" value="ANY83272.1"/>
    <property type="molecule type" value="Genomic_DNA"/>
</dbReference>
<sequence length="282" mass="29933">MDMSKGQGTALVTGASAGIGAVYADRLAHRGYDLILVARDVAKLNALATRLIGETGVKVEVLRADLSNVDDIRKVEARLHADDITVLVNNAGVAVAGPTVEMDPERLEAMIQLNVVVATRLARAVAPGLAQRRRGDIINIASVVAIRGDQPAISVGYGASKAYLLAFSEGLDSELAPYGVRVQAVLPGVTRTELWEKGGLDINALPQDIVMETGDMVDAAFAGLDQGERVTIPALPDISDWIAFKTARAALLPNISHRLPAERYGRRSTDGSPLPRVPEHHG</sequence>
<dbReference type="GO" id="GO:0016491">
    <property type="term" value="F:oxidoreductase activity"/>
    <property type="evidence" value="ECO:0007669"/>
    <property type="project" value="UniProtKB-KW"/>
</dbReference>
<evidence type="ECO:0000259" key="5">
    <source>
        <dbReference type="SMART" id="SM00822"/>
    </source>
</evidence>
<dbReference type="Gene3D" id="3.40.50.720">
    <property type="entry name" value="NAD(P)-binding Rossmann-like Domain"/>
    <property type="match status" value="1"/>
</dbReference>
<dbReference type="InterPro" id="IPR036291">
    <property type="entry name" value="NAD(P)-bd_dom_sf"/>
</dbReference>
<dbReference type="Pfam" id="PF00106">
    <property type="entry name" value="adh_short"/>
    <property type="match status" value="1"/>
</dbReference>
<organism evidence="6">
    <name type="scientific">Microvirga ossetica</name>
    <dbReference type="NCBI Taxonomy" id="1882682"/>
    <lineage>
        <taxon>Bacteria</taxon>
        <taxon>Pseudomonadati</taxon>
        <taxon>Pseudomonadota</taxon>
        <taxon>Alphaproteobacteria</taxon>
        <taxon>Hyphomicrobiales</taxon>
        <taxon>Methylobacteriaceae</taxon>
        <taxon>Microvirga</taxon>
    </lineage>
</organism>
<dbReference type="AlphaFoldDB" id="A0A1B2ETV8"/>
<evidence type="ECO:0000256" key="3">
    <source>
        <dbReference type="RuleBase" id="RU000363"/>
    </source>
</evidence>
<gene>
    <name evidence="6" type="ORF">BB934_31450</name>
</gene>
<dbReference type="PANTHER" id="PTHR43086">
    <property type="entry name" value="VERY-LONG-CHAIN 3-OXOOACYL-COA REDUCTASE"/>
    <property type="match status" value="1"/>
</dbReference>
<dbReference type="CDD" id="cd05233">
    <property type="entry name" value="SDR_c"/>
    <property type="match status" value="1"/>
</dbReference>
<dbReference type="SMART" id="SM00822">
    <property type="entry name" value="PKS_KR"/>
    <property type="match status" value="1"/>
</dbReference>
<protein>
    <submittedName>
        <fullName evidence="6">SDR family oxidoreductase</fullName>
    </submittedName>
</protein>
<evidence type="ECO:0000313" key="6">
    <source>
        <dbReference type="EMBL" id="ANY83272.1"/>
    </source>
</evidence>
<dbReference type="PIRSF" id="PIRSF000126">
    <property type="entry name" value="11-beta-HSD1"/>
    <property type="match status" value="1"/>
</dbReference>
<name>A0A1B2ETV8_9HYPH</name>
<evidence type="ECO:0000256" key="1">
    <source>
        <dbReference type="ARBA" id="ARBA00006484"/>
    </source>
</evidence>
<evidence type="ECO:0000256" key="4">
    <source>
        <dbReference type="SAM" id="MobiDB-lite"/>
    </source>
</evidence>
<dbReference type="InterPro" id="IPR002347">
    <property type="entry name" value="SDR_fam"/>
</dbReference>
<comment type="similarity">
    <text evidence="1 3">Belongs to the short-chain dehydrogenases/reductases (SDR) family.</text>
</comment>
<dbReference type="PRINTS" id="PR00080">
    <property type="entry name" value="SDRFAMILY"/>
</dbReference>
<accession>A0A1B2ETV8</accession>
<dbReference type="PRINTS" id="PR00081">
    <property type="entry name" value="GDHRDH"/>
</dbReference>
<evidence type="ECO:0000256" key="2">
    <source>
        <dbReference type="ARBA" id="ARBA00023002"/>
    </source>
</evidence>